<accession>A0A6H0Y2U4</accession>
<feature type="compositionally biased region" description="Polar residues" evidence="1">
    <location>
        <begin position="438"/>
        <end position="458"/>
    </location>
</feature>
<protein>
    <submittedName>
        <fullName evidence="2">Uncharacterized protein</fullName>
    </submittedName>
</protein>
<organism evidence="2 3">
    <name type="scientific">Peltaster fructicola</name>
    <dbReference type="NCBI Taxonomy" id="286661"/>
    <lineage>
        <taxon>Eukaryota</taxon>
        <taxon>Fungi</taxon>
        <taxon>Dikarya</taxon>
        <taxon>Ascomycota</taxon>
        <taxon>Pezizomycotina</taxon>
        <taxon>Dothideomycetes</taxon>
        <taxon>Dothideomycetes incertae sedis</taxon>
        <taxon>Peltaster</taxon>
    </lineage>
</organism>
<dbReference type="Proteomes" id="UP000503462">
    <property type="component" value="Chromosome 4"/>
</dbReference>
<feature type="region of interest" description="Disordered" evidence="1">
    <location>
        <begin position="246"/>
        <end position="498"/>
    </location>
</feature>
<evidence type="ECO:0000256" key="1">
    <source>
        <dbReference type="SAM" id="MobiDB-lite"/>
    </source>
</evidence>
<feature type="compositionally biased region" description="Basic and acidic residues" evidence="1">
    <location>
        <begin position="125"/>
        <end position="134"/>
    </location>
</feature>
<feature type="compositionally biased region" description="Polar residues" evidence="1">
    <location>
        <begin position="479"/>
        <end position="489"/>
    </location>
</feature>
<dbReference type="EMBL" id="CP051142">
    <property type="protein sequence ID" value="QIX01231.1"/>
    <property type="molecule type" value="Genomic_DNA"/>
</dbReference>
<sequence>MVAASVKRARRSIALQDKTNTQKTLLDVPQVLKGAKSTAMDPISSNERNPRRSTTDRTSASTRKIAPAKRAHRPPRLTRKPVRTTRKKDNAVLPETVHTSKEEALEIAPRSTRRASSRMSSAVHSRMDDNHSGELDEEVQQNTSQRVAESIYHSSNVPAATPSALEHSILALKNFRRRPRQLSMLNMVKQRLASARSSLSGAGDNLALDDSDDSFELGDDFLPDAAGTPMYSSGIDAMGLRGVYSSSRDSEVTHGPTKRKRTSGPSLEEVDNDILLKHRKLVSQSDDEDGKSLQQDETEAQASPAERVSSTPQPGIEYDENENALPDAPMSATSPLEYPSGYEDLSHSSIYGPPLTQLTPPPLMKTRAGTRKAPMSTAKLQSLLPRRRRQVVDSYPLPAFNLSSRYDENVLPVEDSSDTGNDVSEFVQSKRQADKSTIAKTSRATGRPLQQKSPNVMKQKQARTYARKKATVPEDSEPQHSNNDLTTTKETAKSNELEAARKKFAEVDAWEMEFENLTNEDSRASSQGWR</sequence>
<keyword evidence="3" id="KW-1185">Reference proteome</keyword>
<evidence type="ECO:0000313" key="3">
    <source>
        <dbReference type="Proteomes" id="UP000503462"/>
    </source>
</evidence>
<gene>
    <name evidence="2" type="ORF">AMS68_006748</name>
</gene>
<feature type="compositionally biased region" description="Polar residues" evidence="1">
    <location>
        <begin position="418"/>
        <end position="430"/>
    </location>
</feature>
<reference evidence="2 3" key="1">
    <citation type="journal article" date="2016" name="Sci. Rep.">
        <title>Peltaster fructicola genome reveals evolution from an invasive phytopathogen to an ectophytic parasite.</title>
        <authorList>
            <person name="Xu C."/>
            <person name="Chen H."/>
            <person name="Gleason M.L."/>
            <person name="Xu J.R."/>
            <person name="Liu H."/>
            <person name="Zhang R."/>
            <person name="Sun G."/>
        </authorList>
    </citation>
    <scope>NUCLEOTIDE SEQUENCE [LARGE SCALE GENOMIC DNA]</scope>
    <source>
        <strain evidence="2 3">LNHT1506</strain>
    </source>
</reference>
<evidence type="ECO:0000313" key="2">
    <source>
        <dbReference type="EMBL" id="QIX01231.1"/>
    </source>
</evidence>
<dbReference type="AlphaFoldDB" id="A0A6H0Y2U4"/>
<proteinExistence type="predicted"/>
<name>A0A6H0Y2U4_9PEZI</name>
<feature type="region of interest" description="Disordered" evidence="1">
    <location>
        <begin position="102"/>
        <end position="135"/>
    </location>
</feature>
<dbReference type="OrthoDB" id="5423493at2759"/>
<feature type="compositionally biased region" description="Basic residues" evidence="1">
    <location>
        <begin position="66"/>
        <end position="86"/>
    </location>
</feature>
<feature type="region of interest" description="Disordered" evidence="1">
    <location>
        <begin position="26"/>
        <end position="89"/>
    </location>
</feature>